<sequence>MSVSIYFADLAGNMSKHNVNRMNIDKKYDFNTKQIDKFIISDNTYNIGDILIGLDFIVCISYENIDLLEANIDWGLYLSMICDLLAWPLDKNLKIYTNNINAILKHTSLETANNSLKPILESLSHRFNTIEIC</sequence>
<protein>
    <submittedName>
        <fullName evidence="1">Uncharacterized protein</fullName>
    </submittedName>
</protein>
<evidence type="ECO:0000313" key="2">
    <source>
        <dbReference type="Proteomes" id="UP000682645"/>
    </source>
</evidence>
<keyword evidence="2" id="KW-1185">Reference proteome</keyword>
<gene>
    <name evidence="1" type="ORF">HgNV_075</name>
</gene>
<dbReference type="EMBL" id="MK439999">
    <property type="protein sequence ID" value="QBB28680.1"/>
    <property type="molecule type" value="Genomic_DNA"/>
</dbReference>
<accession>A0A411HB90</accession>
<name>A0A411HB90_9VIRU</name>
<evidence type="ECO:0000313" key="1">
    <source>
        <dbReference type="EMBL" id="QBB28680.1"/>
    </source>
</evidence>
<proteinExistence type="predicted"/>
<organism evidence="1 2">
    <name type="scientific">Homarus gammarus nudivirus</name>
    <dbReference type="NCBI Taxonomy" id="2509616"/>
    <lineage>
        <taxon>Viruses</taxon>
        <taxon>Viruses incertae sedis</taxon>
        <taxon>Naldaviricetes</taxon>
        <taxon>Lefavirales</taxon>
        <taxon>Nudiviridae</taxon>
        <taxon>Gammanudivirus</taxon>
        <taxon>Gammanudivirus hogammari</taxon>
    </lineage>
</organism>
<reference evidence="1" key="1">
    <citation type="journal article" date="2019" name="Sci. Rep.">
        <title>The first clawed lobster virus Homarus gammarus nudivirus (HgNV n. sp.) expands the diversity of the Nudiviridae.</title>
        <authorList>
            <person name="Holt C.C."/>
            <person name="Stone M."/>
            <person name="Bass D."/>
            <person name="Bateman K.S."/>
            <person name="van Aerle R."/>
            <person name="Daniels C.L."/>
            <person name="van der Giezen M."/>
            <person name="Ross S.H."/>
            <person name="Hooper C."/>
            <person name="Stentiford G.D."/>
        </authorList>
    </citation>
    <scope>NUCLEOTIDE SEQUENCE</scope>
    <source>
        <strain evidence="1">52S104HLG2</strain>
    </source>
</reference>
<dbReference type="Proteomes" id="UP000682645">
    <property type="component" value="Segment"/>
</dbReference>